<dbReference type="EMBL" id="JAUHHV010000002">
    <property type="protein sequence ID" value="KAK1434057.1"/>
    <property type="molecule type" value="Genomic_DNA"/>
</dbReference>
<comment type="caution">
    <text evidence="1">The sequence shown here is derived from an EMBL/GenBank/DDBJ whole genome shotgun (WGS) entry which is preliminary data.</text>
</comment>
<evidence type="ECO:0000313" key="1">
    <source>
        <dbReference type="EMBL" id="KAK1434057.1"/>
    </source>
</evidence>
<reference evidence="1" key="1">
    <citation type="journal article" date="2023" name="bioRxiv">
        <title>Improved chromosome-level genome assembly for marigold (Tagetes erecta).</title>
        <authorList>
            <person name="Jiang F."/>
            <person name="Yuan L."/>
            <person name="Wang S."/>
            <person name="Wang H."/>
            <person name="Xu D."/>
            <person name="Wang A."/>
            <person name="Fan W."/>
        </authorList>
    </citation>
    <scope>NUCLEOTIDE SEQUENCE</scope>
    <source>
        <strain evidence="1">WSJ</strain>
        <tissue evidence="1">Leaf</tissue>
    </source>
</reference>
<proteinExistence type="predicted"/>
<organism evidence="1 2">
    <name type="scientific">Tagetes erecta</name>
    <name type="common">African marigold</name>
    <dbReference type="NCBI Taxonomy" id="13708"/>
    <lineage>
        <taxon>Eukaryota</taxon>
        <taxon>Viridiplantae</taxon>
        <taxon>Streptophyta</taxon>
        <taxon>Embryophyta</taxon>
        <taxon>Tracheophyta</taxon>
        <taxon>Spermatophyta</taxon>
        <taxon>Magnoliopsida</taxon>
        <taxon>eudicotyledons</taxon>
        <taxon>Gunneridae</taxon>
        <taxon>Pentapetalae</taxon>
        <taxon>asterids</taxon>
        <taxon>campanulids</taxon>
        <taxon>Asterales</taxon>
        <taxon>Asteraceae</taxon>
        <taxon>Asteroideae</taxon>
        <taxon>Heliantheae alliance</taxon>
        <taxon>Tageteae</taxon>
        <taxon>Tagetes</taxon>
    </lineage>
</organism>
<sequence>MEFGDFRCGHLMLSLSVCIDDACDDGVCFLGVASIAALVSPSKMLLTLILRIQLLISTPWFPFCLISCLLSNCKLMQSFSVIIKALLLRNSETMFLVNRYLVKKHTSYMHSMLSVEALPNRSLSNTAYRKTPVFAKPGNKLLNKTSELQGKGTFEHKN</sequence>
<evidence type="ECO:0000313" key="2">
    <source>
        <dbReference type="Proteomes" id="UP001229421"/>
    </source>
</evidence>
<accession>A0AAD8P6P3</accession>
<name>A0AAD8P6P3_TARER</name>
<dbReference type="AlphaFoldDB" id="A0AAD8P6P3"/>
<keyword evidence="2" id="KW-1185">Reference proteome</keyword>
<gene>
    <name evidence="1" type="ORF">QVD17_10975</name>
</gene>
<dbReference type="Proteomes" id="UP001229421">
    <property type="component" value="Unassembled WGS sequence"/>
</dbReference>
<protein>
    <submittedName>
        <fullName evidence="1">Uncharacterized protein</fullName>
    </submittedName>
</protein>